<sequence length="563" mass="63936">MADQQPFPFAFEDPLFSKGSSMAVDDLPLIGSQIHQDASSASHSASEGHGAQRRTDSQVSFLNKAEVLASENTHSPRTIDSFSANTSASQTQETQATSDPWGILQSINPDYATVYLSKTDGRGYLLGRHKECDIIFNHPQISNRHCLIFKENRVDTQTGPVDCIFIEDLSTNGTYVNGKKIGRNQRRQIHPGDSIQLARYNSKLHEKFNDNFYIFKQVTHETNELGLTINKKYLIGNTLGRGNFAEVKLATDRTTGKRYAVKIINKRRFLNKPKLTESLQREIAILMAIKHPCIISTHGVYDEEDFLYIVLELVDGGELFDLIVKKRRFTEPEARVVFYQLFQAIKYLHDRGITHRDMKPENILLDPRDPLRVKISDFGLAKIVGEDSFIKTLCGTPNYVAPEVLQPPQYRQYSKKVDLWSLGVILYICLCGFPPFSDELGPPNMQAQIREGIYNFPSPYWDDISPEAISLVEKLLQVNPEKRLTVDEALEHPWMKMENQMHEVTSTAPFFHSLKQEFNRVHTTLSPEKVLNELQSDGNTAAVLKREPATHRADSPSKRPRTS</sequence>
<accession>A0ABR2VRK4</accession>
<keyword evidence="9" id="KW-1185">Reference proteome</keyword>
<dbReference type="Gene3D" id="2.60.200.20">
    <property type="match status" value="1"/>
</dbReference>
<feature type="domain" description="Protein kinase" evidence="7">
    <location>
        <begin position="233"/>
        <end position="495"/>
    </location>
</feature>
<dbReference type="PROSITE" id="PS50006">
    <property type="entry name" value="FHA_DOMAIN"/>
    <property type="match status" value="1"/>
</dbReference>
<keyword evidence="8" id="KW-0723">Serine/threonine-protein kinase</keyword>
<dbReference type="InterPro" id="IPR017441">
    <property type="entry name" value="Protein_kinase_ATP_BS"/>
</dbReference>
<gene>
    <name evidence="8" type="primary">DUN1_3</name>
    <name evidence="8" type="ORF">K7432_012883</name>
</gene>
<evidence type="ECO:0000256" key="4">
    <source>
        <dbReference type="PROSITE-ProRule" id="PRU10141"/>
    </source>
</evidence>
<dbReference type="SUPFAM" id="SSF49879">
    <property type="entry name" value="SMAD/FHA domain"/>
    <property type="match status" value="1"/>
</dbReference>
<dbReference type="EC" id="2.7.11.1" evidence="8"/>
<dbReference type="PROSITE" id="PS00107">
    <property type="entry name" value="PROTEIN_KINASE_ATP"/>
    <property type="match status" value="1"/>
</dbReference>
<feature type="region of interest" description="Disordered" evidence="5">
    <location>
        <begin position="70"/>
        <end position="102"/>
    </location>
</feature>
<dbReference type="Gene3D" id="1.10.510.10">
    <property type="entry name" value="Transferase(Phosphotransferase) domain 1"/>
    <property type="match status" value="1"/>
</dbReference>
<dbReference type="PROSITE" id="PS00108">
    <property type="entry name" value="PROTEIN_KINASE_ST"/>
    <property type="match status" value="1"/>
</dbReference>
<dbReference type="InterPro" id="IPR008271">
    <property type="entry name" value="Ser/Thr_kinase_AS"/>
</dbReference>
<dbReference type="SUPFAM" id="SSF56112">
    <property type="entry name" value="Protein kinase-like (PK-like)"/>
    <property type="match status" value="1"/>
</dbReference>
<dbReference type="GO" id="GO:0004674">
    <property type="term" value="F:protein serine/threonine kinase activity"/>
    <property type="evidence" value="ECO:0007669"/>
    <property type="project" value="UniProtKB-KW"/>
</dbReference>
<evidence type="ECO:0000259" key="7">
    <source>
        <dbReference type="PROSITE" id="PS50011"/>
    </source>
</evidence>
<dbReference type="SMART" id="SM00240">
    <property type="entry name" value="FHA"/>
    <property type="match status" value="1"/>
</dbReference>
<name>A0ABR2VRK4_9FUNG</name>
<evidence type="ECO:0000256" key="3">
    <source>
        <dbReference type="ARBA" id="ARBA00022840"/>
    </source>
</evidence>
<feature type="region of interest" description="Disordered" evidence="5">
    <location>
        <begin position="35"/>
        <end position="57"/>
    </location>
</feature>
<dbReference type="PROSITE" id="PS50011">
    <property type="entry name" value="PROTEIN_KINASE_DOM"/>
    <property type="match status" value="1"/>
</dbReference>
<evidence type="ECO:0000313" key="8">
    <source>
        <dbReference type="EMBL" id="KAK9695576.1"/>
    </source>
</evidence>
<comment type="similarity">
    <text evidence="1">Belongs to the protein kinase superfamily. CAMK Ser/Thr protein kinase family. CHEK2 subfamily.</text>
</comment>
<evidence type="ECO:0000313" key="9">
    <source>
        <dbReference type="Proteomes" id="UP001479436"/>
    </source>
</evidence>
<feature type="compositionally biased region" description="Basic and acidic residues" evidence="5">
    <location>
        <begin position="544"/>
        <end position="557"/>
    </location>
</feature>
<dbReference type="EMBL" id="JASJQH010008060">
    <property type="protein sequence ID" value="KAK9695576.1"/>
    <property type="molecule type" value="Genomic_DNA"/>
</dbReference>
<keyword evidence="8" id="KW-0418">Kinase</keyword>
<dbReference type="SMART" id="SM00220">
    <property type="entry name" value="S_TKc"/>
    <property type="match status" value="1"/>
</dbReference>
<evidence type="ECO:0000259" key="6">
    <source>
        <dbReference type="PROSITE" id="PS50006"/>
    </source>
</evidence>
<keyword evidence="3 4" id="KW-0067">ATP-binding</keyword>
<dbReference type="Pfam" id="PF00498">
    <property type="entry name" value="FHA"/>
    <property type="match status" value="1"/>
</dbReference>
<keyword evidence="2 4" id="KW-0547">Nucleotide-binding</keyword>
<protein>
    <submittedName>
        <fullName evidence="8">Serine/threonine protein kinase</fullName>
        <ecNumber evidence="8">2.7.11.1</ecNumber>
    </submittedName>
</protein>
<dbReference type="Proteomes" id="UP001479436">
    <property type="component" value="Unassembled WGS sequence"/>
</dbReference>
<dbReference type="Pfam" id="PF00069">
    <property type="entry name" value="Pkinase"/>
    <property type="match status" value="1"/>
</dbReference>
<comment type="caution">
    <text evidence="8">The sequence shown here is derived from an EMBL/GenBank/DDBJ whole genome shotgun (WGS) entry which is preliminary data.</text>
</comment>
<feature type="region of interest" description="Disordered" evidence="5">
    <location>
        <begin position="536"/>
        <end position="563"/>
    </location>
</feature>
<dbReference type="CDD" id="cd05117">
    <property type="entry name" value="STKc_CAMK"/>
    <property type="match status" value="1"/>
</dbReference>
<feature type="binding site" evidence="4">
    <location>
        <position position="262"/>
    </location>
    <ligand>
        <name>ATP</name>
        <dbReference type="ChEBI" id="CHEBI:30616"/>
    </ligand>
</feature>
<evidence type="ECO:0000256" key="2">
    <source>
        <dbReference type="ARBA" id="ARBA00022741"/>
    </source>
</evidence>
<dbReference type="InterPro" id="IPR008984">
    <property type="entry name" value="SMAD_FHA_dom_sf"/>
</dbReference>
<evidence type="ECO:0000256" key="1">
    <source>
        <dbReference type="ARBA" id="ARBA00005575"/>
    </source>
</evidence>
<reference evidence="8 9" key="1">
    <citation type="submission" date="2023-04" db="EMBL/GenBank/DDBJ databases">
        <title>Genome of Basidiobolus ranarum AG-B5.</title>
        <authorList>
            <person name="Stajich J.E."/>
            <person name="Carter-House D."/>
            <person name="Gryganskyi A."/>
        </authorList>
    </citation>
    <scope>NUCLEOTIDE SEQUENCE [LARGE SCALE GENOMIC DNA]</scope>
    <source>
        <strain evidence="8 9">AG-B5</strain>
    </source>
</reference>
<feature type="domain" description="FHA" evidence="6">
    <location>
        <begin position="124"/>
        <end position="181"/>
    </location>
</feature>
<feature type="compositionally biased region" description="Low complexity" evidence="5">
    <location>
        <begin position="83"/>
        <end position="98"/>
    </location>
</feature>
<evidence type="ECO:0000256" key="5">
    <source>
        <dbReference type="SAM" id="MobiDB-lite"/>
    </source>
</evidence>
<feature type="compositionally biased region" description="Polar residues" evidence="5">
    <location>
        <begin position="70"/>
        <end position="82"/>
    </location>
</feature>
<organism evidence="8 9">
    <name type="scientific">Basidiobolus ranarum</name>
    <dbReference type="NCBI Taxonomy" id="34480"/>
    <lineage>
        <taxon>Eukaryota</taxon>
        <taxon>Fungi</taxon>
        <taxon>Fungi incertae sedis</taxon>
        <taxon>Zoopagomycota</taxon>
        <taxon>Entomophthoromycotina</taxon>
        <taxon>Basidiobolomycetes</taxon>
        <taxon>Basidiobolales</taxon>
        <taxon>Basidiobolaceae</taxon>
        <taxon>Basidiobolus</taxon>
    </lineage>
</organism>
<dbReference type="InterPro" id="IPR000719">
    <property type="entry name" value="Prot_kinase_dom"/>
</dbReference>
<dbReference type="InterPro" id="IPR011009">
    <property type="entry name" value="Kinase-like_dom_sf"/>
</dbReference>
<dbReference type="PANTHER" id="PTHR24347">
    <property type="entry name" value="SERINE/THREONINE-PROTEIN KINASE"/>
    <property type="match status" value="1"/>
</dbReference>
<proteinExistence type="inferred from homology"/>
<keyword evidence="8" id="KW-0808">Transferase</keyword>
<feature type="compositionally biased region" description="Low complexity" evidence="5">
    <location>
        <begin position="38"/>
        <end position="49"/>
    </location>
</feature>
<dbReference type="InterPro" id="IPR000253">
    <property type="entry name" value="FHA_dom"/>
</dbReference>
<dbReference type="Gene3D" id="3.30.200.20">
    <property type="entry name" value="Phosphorylase Kinase, domain 1"/>
    <property type="match status" value="1"/>
</dbReference>